<organism evidence="2 3">
    <name type="scientific">Candidatus Chromulinivorax destructor</name>
    <dbReference type="NCBI Taxonomy" id="2066483"/>
    <lineage>
        <taxon>Bacteria</taxon>
        <taxon>Candidatus Babelota</taxon>
        <taxon>Candidatus Babeliae</taxon>
        <taxon>Candidatus Babeliales</taxon>
        <taxon>Candidatus Chromulinivoraceae</taxon>
        <taxon>Candidatus Chromulinivorax</taxon>
    </lineage>
</organism>
<name>A0A345ZCC5_9BACT</name>
<reference evidence="2 3" key="1">
    <citation type="submission" date="2017-12" db="EMBL/GenBank/DDBJ databases">
        <title>Chromulinavorax destructans is a abundant pathogen of dominant heterotrophic picoflagllates.</title>
        <authorList>
            <person name="Deeg C.M."/>
            <person name="Zimmer M."/>
            <person name="Suttle C.A."/>
        </authorList>
    </citation>
    <scope>NUCLEOTIDE SEQUENCE [LARGE SCALE GENOMIC DNA]</scope>
    <source>
        <strain evidence="2 3">SeV1</strain>
    </source>
</reference>
<dbReference type="AlphaFoldDB" id="A0A345ZCC5"/>
<protein>
    <submittedName>
        <fullName evidence="2">Uncharacterized protein</fullName>
    </submittedName>
</protein>
<dbReference type="KEGG" id="cdes:C0J27_04370"/>
<feature type="transmembrane region" description="Helical" evidence="1">
    <location>
        <begin position="20"/>
        <end position="39"/>
    </location>
</feature>
<proteinExistence type="predicted"/>
<accession>A0A345ZCC5</accession>
<feature type="transmembrane region" description="Helical" evidence="1">
    <location>
        <begin position="109"/>
        <end position="131"/>
    </location>
</feature>
<dbReference type="Proteomes" id="UP000254834">
    <property type="component" value="Chromosome"/>
</dbReference>
<dbReference type="EMBL" id="CP025544">
    <property type="protein sequence ID" value="AXK60942.1"/>
    <property type="molecule type" value="Genomic_DNA"/>
</dbReference>
<feature type="transmembrane region" description="Helical" evidence="1">
    <location>
        <begin position="75"/>
        <end position="97"/>
    </location>
</feature>
<keyword evidence="1" id="KW-1133">Transmembrane helix</keyword>
<evidence type="ECO:0000313" key="2">
    <source>
        <dbReference type="EMBL" id="AXK60942.1"/>
    </source>
</evidence>
<keyword evidence="1" id="KW-0812">Transmembrane</keyword>
<evidence type="ECO:0000256" key="1">
    <source>
        <dbReference type="SAM" id="Phobius"/>
    </source>
</evidence>
<sequence>MSMHHYTDKEISQAKRNWLQALYILFGFACVGILSETFNNYSGLLTLRTEAIAYIGLFLSYGLTYYYGYKKPWKSFLLVNTVLGFVVLLCNIGIKIYNISSMFMQGSRLTTLILITLSSLFFFVVKIYYYYMSYKLYSVYDAVDSQK</sequence>
<feature type="transmembrane region" description="Helical" evidence="1">
    <location>
        <begin position="51"/>
        <end position="69"/>
    </location>
</feature>
<dbReference type="RefSeq" id="WP_115585957.1">
    <property type="nucleotide sequence ID" value="NZ_CP025544.1"/>
</dbReference>
<keyword evidence="3" id="KW-1185">Reference proteome</keyword>
<gene>
    <name evidence="2" type="ORF">C0J27_04370</name>
</gene>
<evidence type="ECO:0000313" key="3">
    <source>
        <dbReference type="Proteomes" id="UP000254834"/>
    </source>
</evidence>
<keyword evidence="1" id="KW-0472">Membrane</keyword>